<dbReference type="GO" id="GO:0006072">
    <property type="term" value="P:glycerol-3-phosphate metabolic process"/>
    <property type="evidence" value="ECO:0000318"/>
    <property type="project" value="GO_Central"/>
</dbReference>
<keyword evidence="13" id="KW-1185">Reference proteome</keyword>
<dbReference type="InterPro" id="IPR008927">
    <property type="entry name" value="6-PGluconate_DH-like_C_sf"/>
</dbReference>
<dbReference type="SMR" id="A2GWL8"/>
<dbReference type="Gene3D" id="3.40.50.720">
    <property type="entry name" value="NAD(P)-binding Rossmann-like Domain"/>
    <property type="match status" value="1"/>
</dbReference>
<feature type="binding site" evidence="7">
    <location>
        <position position="295"/>
    </location>
    <ligand>
        <name>NAD(+)</name>
        <dbReference type="ChEBI" id="CHEBI:57540"/>
    </ligand>
</feature>
<feature type="domain" description="Glycerol-3-phosphate dehydrogenase NAD-dependent C-terminal" evidence="11">
    <location>
        <begin position="191"/>
        <end position="338"/>
    </location>
</feature>
<dbReference type="OMA" id="NRMFGNM"/>
<proteinExistence type="inferred from homology"/>
<dbReference type="GO" id="GO:0051287">
    <property type="term" value="F:NAD binding"/>
    <property type="evidence" value="ECO:0007669"/>
    <property type="project" value="UniProtKB-UniRule"/>
</dbReference>
<dbReference type="GO" id="GO:0046168">
    <property type="term" value="P:glycerol-3-phosphate catabolic process"/>
    <property type="evidence" value="ECO:0007669"/>
    <property type="project" value="UniProtKB-UniRule"/>
</dbReference>
<keyword evidence="3 7" id="KW-0520">NAD</keyword>
<evidence type="ECO:0000259" key="10">
    <source>
        <dbReference type="Pfam" id="PF01210"/>
    </source>
</evidence>
<evidence type="ECO:0000256" key="3">
    <source>
        <dbReference type="ARBA" id="ARBA00023027"/>
    </source>
</evidence>
<accession>A2GWL8</accession>
<dbReference type="InterPro" id="IPR013328">
    <property type="entry name" value="6PGD_dom2"/>
</dbReference>
<dbReference type="OrthoDB" id="10263760at2759"/>
<dbReference type="InParanoid" id="A2GWL8"/>
<dbReference type="PANTHER" id="PTHR11728">
    <property type="entry name" value="GLYCEROL-3-PHOSPHATE DEHYDROGENASE"/>
    <property type="match status" value="1"/>
</dbReference>
<feature type="domain" description="Glycerol-3-phosphate dehydrogenase NAD-dependent N-terminal" evidence="10">
    <location>
        <begin position="5"/>
        <end position="168"/>
    </location>
</feature>
<dbReference type="Gene3D" id="1.10.1040.10">
    <property type="entry name" value="N-(1-d-carboxylethyl)-l-norvaline Dehydrogenase, domain 2"/>
    <property type="match status" value="1"/>
</dbReference>
<dbReference type="VEuPathDB" id="TrichDB:TVAG_586980"/>
<dbReference type="STRING" id="5722.A2GWL8"/>
<evidence type="ECO:0000256" key="7">
    <source>
        <dbReference type="PIRSR" id="PIRSR000114-3"/>
    </source>
</evidence>
<evidence type="ECO:0000313" key="13">
    <source>
        <dbReference type="Proteomes" id="UP000001542"/>
    </source>
</evidence>
<dbReference type="SUPFAM" id="SSF48179">
    <property type="entry name" value="6-phosphogluconate dehydrogenase C-terminal domain-like"/>
    <property type="match status" value="1"/>
</dbReference>
<dbReference type="GO" id="GO:0141152">
    <property type="term" value="F:glycerol-3-phosphate dehydrogenase (NAD+) activity"/>
    <property type="evidence" value="ECO:0007669"/>
    <property type="project" value="UniProtKB-UniRule"/>
</dbReference>
<organism evidence="12 13">
    <name type="scientific">Trichomonas vaginalis (strain ATCC PRA-98 / G3)</name>
    <dbReference type="NCBI Taxonomy" id="412133"/>
    <lineage>
        <taxon>Eukaryota</taxon>
        <taxon>Metamonada</taxon>
        <taxon>Parabasalia</taxon>
        <taxon>Trichomonadida</taxon>
        <taxon>Trichomonadidae</taxon>
        <taxon>Trichomonas</taxon>
    </lineage>
</organism>
<dbReference type="Proteomes" id="UP000001542">
    <property type="component" value="Unassembled WGS sequence"/>
</dbReference>
<evidence type="ECO:0000256" key="5">
    <source>
        <dbReference type="PIRSR" id="PIRSR000114-1"/>
    </source>
</evidence>
<evidence type="ECO:0000256" key="8">
    <source>
        <dbReference type="RuleBase" id="RU000437"/>
    </source>
</evidence>
<dbReference type="PRINTS" id="PR00077">
    <property type="entry name" value="GPDHDRGNASE"/>
</dbReference>
<comment type="catalytic activity">
    <reaction evidence="4 9">
        <text>sn-glycerol 3-phosphate + NAD(+) = dihydroxyacetone phosphate + NADH + H(+)</text>
        <dbReference type="Rhea" id="RHEA:11092"/>
        <dbReference type="ChEBI" id="CHEBI:15378"/>
        <dbReference type="ChEBI" id="CHEBI:57540"/>
        <dbReference type="ChEBI" id="CHEBI:57597"/>
        <dbReference type="ChEBI" id="CHEBI:57642"/>
        <dbReference type="ChEBI" id="CHEBI:57945"/>
        <dbReference type="EC" id="1.1.1.8"/>
    </reaction>
</comment>
<dbReference type="InterPro" id="IPR036291">
    <property type="entry name" value="NAD(P)-bd_dom_sf"/>
</dbReference>
<dbReference type="InterPro" id="IPR006109">
    <property type="entry name" value="G3P_DH_NAD-dep_C"/>
</dbReference>
<reference evidence="12" key="1">
    <citation type="submission" date="2006-10" db="EMBL/GenBank/DDBJ databases">
        <authorList>
            <person name="Amadeo P."/>
            <person name="Zhao Q."/>
            <person name="Wortman J."/>
            <person name="Fraser-Liggett C."/>
            <person name="Carlton J."/>
        </authorList>
    </citation>
    <scope>NUCLEOTIDE SEQUENCE</scope>
    <source>
        <strain evidence="12">G3</strain>
    </source>
</reference>
<evidence type="ECO:0000256" key="4">
    <source>
        <dbReference type="ARBA" id="ARBA00048683"/>
    </source>
</evidence>
<evidence type="ECO:0000256" key="9">
    <source>
        <dbReference type="RuleBase" id="RU361243"/>
    </source>
</evidence>
<dbReference type="EC" id="1.1.1.8" evidence="9"/>
<dbReference type="Pfam" id="PF01210">
    <property type="entry name" value="NAD_Gly3P_dh_N"/>
    <property type="match status" value="1"/>
</dbReference>
<dbReference type="VEuPathDB" id="TrichDB:TVAGG3_0749630"/>
<dbReference type="FunCoup" id="A2GWL8">
    <property type="interactions" value="323"/>
</dbReference>
<dbReference type="NCBIfam" id="TIGR03376">
    <property type="entry name" value="glycerol3P_DH"/>
    <property type="match status" value="1"/>
</dbReference>
<dbReference type="GO" id="GO:0042803">
    <property type="term" value="F:protein homodimerization activity"/>
    <property type="evidence" value="ECO:0007669"/>
    <property type="project" value="InterPro"/>
</dbReference>
<evidence type="ECO:0000259" key="11">
    <source>
        <dbReference type="Pfam" id="PF07479"/>
    </source>
</evidence>
<dbReference type="GO" id="GO:0005975">
    <property type="term" value="P:carbohydrate metabolic process"/>
    <property type="evidence" value="ECO:0007669"/>
    <property type="project" value="InterPro"/>
</dbReference>
<protein>
    <recommendedName>
        <fullName evidence="9">Glycerol-3-phosphate dehydrogenase [NAD(+)]</fullName>
        <ecNumber evidence="9">1.1.1.8</ecNumber>
    </recommendedName>
</protein>
<feature type="binding site" evidence="7">
    <location>
        <position position="95"/>
    </location>
    <ligand>
        <name>NAD(+)</name>
        <dbReference type="ChEBI" id="CHEBI:57540"/>
    </ligand>
</feature>
<evidence type="ECO:0000313" key="12">
    <source>
        <dbReference type="EMBL" id="EAX78449.1"/>
    </source>
</evidence>
<feature type="binding site" evidence="7">
    <location>
        <begin position="9"/>
        <end position="14"/>
    </location>
    <ligand>
        <name>NAD(+)</name>
        <dbReference type="ChEBI" id="CHEBI:57540"/>
    </ligand>
</feature>
<dbReference type="PIRSF" id="PIRSF000114">
    <property type="entry name" value="Glycerol-3-P_dh"/>
    <property type="match status" value="1"/>
</dbReference>
<dbReference type="PANTHER" id="PTHR11728:SF8">
    <property type="entry name" value="GLYCEROL-3-PHOSPHATE DEHYDROGENASE [NAD(+)]-RELATED"/>
    <property type="match status" value="1"/>
</dbReference>
<dbReference type="FunFam" id="1.10.1040.10:FF:000004">
    <property type="entry name" value="Glycerol-3-phosphate dehydrogenase [NAD(+)]"/>
    <property type="match status" value="1"/>
</dbReference>
<evidence type="ECO:0000256" key="2">
    <source>
        <dbReference type="ARBA" id="ARBA00023002"/>
    </source>
</evidence>
<name>A2GWL8_TRIV3</name>
<dbReference type="EMBL" id="DS121521">
    <property type="protein sequence ID" value="EAX78449.1"/>
    <property type="molecule type" value="Genomic_DNA"/>
</dbReference>
<feature type="binding site" evidence="7">
    <location>
        <position position="151"/>
    </location>
    <ligand>
        <name>NAD(+)</name>
        <dbReference type="ChEBI" id="CHEBI:57540"/>
    </ligand>
</feature>
<dbReference type="SUPFAM" id="SSF51735">
    <property type="entry name" value="NAD(P)-binding Rossmann-fold domains"/>
    <property type="match status" value="1"/>
</dbReference>
<dbReference type="FunFam" id="3.40.50.720:FF:000365">
    <property type="entry name" value="Glycerol-3-phosphate dehydrogenase [NAD(+)]"/>
    <property type="match status" value="1"/>
</dbReference>
<dbReference type="eggNOG" id="KOG2711">
    <property type="taxonomic scope" value="Eukaryota"/>
</dbReference>
<evidence type="ECO:0000256" key="1">
    <source>
        <dbReference type="ARBA" id="ARBA00011009"/>
    </source>
</evidence>
<dbReference type="PROSITE" id="PS00957">
    <property type="entry name" value="NAD_G3PDH"/>
    <property type="match status" value="1"/>
</dbReference>
<feature type="binding site" evidence="7">
    <location>
        <position position="297"/>
    </location>
    <ligand>
        <name>NAD(+)</name>
        <dbReference type="ChEBI" id="CHEBI:57540"/>
    </ligand>
</feature>
<feature type="binding site" evidence="6">
    <location>
        <begin position="268"/>
        <end position="269"/>
    </location>
    <ligand>
        <name>substrate</name>
    </ligand>
</feature>
<dbReference type="VEuPathDB" id="TrichDB:TVAGG3_0749350"/>
<gene>
    <name evidence="12" type="ORF">TVAG_586980</name>
</gene>
<dbReference type="InterPro" id="IPR017751">
    <property type="entry name" value="G3P_DH_NAD-dep_euk"/>
</dbReference>
<dbReference type="Pfam" id="PF07479">
    <property type="entry name" value="NAD_Gly3P_dh_C"/>
    <property type="match status" value="1"/>
</dbReference>
<dbReference type="InterPro" id="IPR006168">
    <property type="entry name" value="G3P_DH_NAD-dep"/>
</dbReference>
<keyword evidence="2 8" id="KW-0560">Oxidoreductase</keyword>
<dbReference type="GO" id="GO:0005829">
    <property type="term" value="C:cytosol"/>
    <property type="evidence" value="ECO:0000318"/>
    <property type="project" value="GO_Central"/>
</dbReference>
<reference evidence="12" key="2">
    <citation type="journal article" date="2007" name="Science">
        <title>Draft genome sequence of the sexually transmitted pathogen Trichomonas vaginalis.</title>
        <authorList>
            <person name="Carlton J.M."/>
            <person name="Hirt R.P."/>
            <person name="Silva J.C."/>
            <person name="Delcher A.L."/>
            <person name="Schatz M."/>
            <person name="Zhao Q."/>
            <person name="Wortman J.R."/>
            <person name="Bidwell S.L."/>
            <person name="Alsmark U.C.M."/>
            <person name="Besteiro S."/>
            <person name="Sicheritz-Ponten T."/>
            <person name="Noel C.J."/>
            <person name="Dacks J.B."/>
            <person name="Foster P.G."/>
            <person name="Simillion C."/>
            <person name="Van de Peer Y."/>
            <person name="Miranda-Saavedra D."/>
            <person name="Barton G.J."/>
            <person name="Westrop G.D."/>
            <person name="Mueller S."/>
            <person name="Dessi D."/>
            <person name="Fiori P.L."/>
            <person name="Ren Q."/>
            <person name="Paulsen I."/>
            <person name="Zhang H."/>
            <person name="Bastida-Corcuera F.D."/>
            <person name="Simoes-Barbosa A."/>
            <person name="Brown M.T."/>
            <person name="Hayes R.D."/>
            <person name="Mukherjee M."/>
            <person name="Okumura C.Y."/>
            <person name="Schneider R."/>
            <person name="Smith A.J."/>
            <person name="Vanacova S."/>
            <person name="Villalvazo M."/>
            <person name="Haas B.J."/>
            <person name="Pertea M."/>
            <person name="Feldblyum T.V."/>
            <person name="Utterback T.R."/>
            <person name="Shu C.L."/>
            <person name="Osoegawa K."/>
            <person name="de Jong P.J."/>
            <person name="Hrdy I."/>
            <person name="Horvathova L."/>
            <person name="Zubacova Z."/>
            <person name="Dolezal P."/>
            <person name="Malik S.B."/>
            <person name="Logsdon J.M. Jr."/>
            <person name="Henze K."/>
            <person name="Gupta A."/>
            <person name="Wang C.C."/>
            <person name="Dunne R.L."/>
            <person name="Upcroft J.A."/>
            <person name="Upcroft P."/>
            <person name="White O."/>
            <person name="Salzberg S.L."/>
            <person name="Tang P."/>
            <person name="Chiu C.-H."/>
            <person name="Lee Y.-S."/>
            <person name="Embley T.M."/>
            <person name="Coombs G.H."/>
            <person name="Mottram J.C."/>
            <person name="Tachezy J."/>
            <person name="Fraser-Liggett C.M."/>
            <person name="Johnson P.J."/>
        </authorList>
    </citation>
    <scope>NUCLEOTIDE SEQUENCE [LARGE SCALE GENOMIC DNA]</scope>
    <source>
        <strain evidence="12">G3</strain>
    </source>
</reference>
<sequence length="351" mass="38556">MSYKLSIIGSGNFGSCIARHCAANIKNVPSMDQHIKMWVLEEVVNGESLIHTINTTHENIKYLPGYNLGENVEAIGDVVECCDADFFIFVVPHQFLPATLEKMKGHVKKTATGCLLTKGINFKDGKIQLLTDTVEEILGIKCGSLMGANIANEIARGDFCESTLAFPDIPERDTWKQLFDSPKFKISCTNDIVTQQLSGTMKNIIAIGGGIVDGLNMGQSTKAAILREGFVEIYEFAKMMFPDRGVDILTMIESCGFGDIVASSYGGRNRKCAEYFVKSGKSFKECESELLNGQKLQGTLAAAEVYKILEERNATDKFPLLTTIQLISERKVDTSEIINYRSNKAAKTASA</sequence>
<evidence type="ECO:0000256" key="6">
    <source>
        <dbReference type="PIRSR" id="PIRSR000114-2"/>
    </source>
</evidence>
<dbReference type="AlphaFoldDB" id="A2GWL8"/>
<feature type="active site" description="Proton acceptor" evidence="5">
    <location>
        <position position="202"/>
    </location>
</feature>
<dbReference type="VEuPathDB" id="TrichDB:TVAGG3_0749340"/>
<dbReference type="GO" id="GO:0047952">
    <property type="term" value="F:glycerol-3-phosphate dehydrogenase [NAD(P)+] activity"/>
    <property type="evidence" value="ECO:0000318"/>
    <property type="project" value="GO_Central"/>
</dbReference>
<comment type="similarity">
    <text evidence="1 8">Belongs to the NAD-dependent glycerol-3-phosphate dehydrogenase family.</text>
</comment>
<dbReference type="InterPro" id="IPR011128">
    <property type="entry name" value="G3P_DH_NAD-dep_N"/>
</dbReference>
<feature type="binding site" evidence="6">
    <location>
        <position position="118"/>
    </location>
    <ligand>
        <name>substrate</name>
    </ligand>
</feature>
<feature type="binding site" evidence="7">
    <location>
        <position position="268"/>
    </location>
    <ligand>
        <name>NAD(+)</name>
        <dbReference type="ChEBI" id="CHEBI:57540"/>
    </ligand>
</feature>